<name>A0A1I7WK23_HETBA</name>
<keyword evidence="1" id="KW-1185">Reference proteome</keyword>
<evidence type="ECO:0000313" key="1">
    <source>
        <dbReference type="Proteomes" id="UP000095283"/>
    </source>
</evidence>
<proteinExistence type="predicted"/>
<accession>A0A1I7WK23</accession>
<dbReference type="AlphaFoldDB" id="A0A1I7WK23"/>
<evidence type="ECO:0000313" key="2">
    <source>
        <dbReference type="WBParaSite" id="Hba_05381"/>
    </source>
</evidence>
<dbReference type="Proteomes" id="UP000095283">
    <property type="component" value="Unplaced"/>
</dbReference>
<reference evidence="2" key="1">
    <citation type="submission" date="2016-11" db="UniProtKB">
        <authorList>
            <consortium name="WormBaseParasite"/>
        </authorList>
    </citation>
    <scope>IDENTIFICATION</scope>
</reference>
<protein>
    <submittedName>
        <fullName evidence="2">Uncharacterized protein</fullName>
    </submittedName>
</protein>
<organism evidence="1 2">
    <name type="scientific">Heterorhabditis bacteriophora</name>
    <name type="common">Entomopathogenic nematode worm</name>
    <dbReference type="NCBI Taxonomy" id="37862"/>
    <lineage>
        <taxon>Eukaryota</taxon>
        <taxon>Metazoa</taxon>
        <taxon>Ecdysozoa</taxon>
        <taxon>Nematoda</taxon>
        <taxon>Chromadorea</taxon>
        <taxon>Rhabditida</taxon>
        <taxon>Rhabditina</taxon>
        <taxon>Rhabditomorpha</taxon>
        <taxon>Strongyloidea</taxon>
        <taxon>Heterorhabditidae</taxon>
        <taxon>Heterorhabditis</taxon>
    </lineage>
</organism>
<dbReference type="WBParaSite" id="Hba_05381">
    <property type="protein sequence ID" value="Hba_05381"/>
    <property type="gene ID" value="Hba_05381"/>
</dbReference>
<sequence length="212" mass="24941">MAINERKAISTSSRYCHCQLENFVTDKWGKHFSYDYPTWLDKRIWKEATRVSIDAPLKRYVTTASSKVSANLLISKKNYNITNKIKNMNVIMSPAHSSIFTEVLQNWLILELKKIPLYWLIRYLILDKKSLLARQPITLLCDTQIAKYFPSFITVHPGNLKDHYLFSRSFFSIPNLIDERSVPFKMRRRLRLFLLLLATLPDGWLCNDCHPK</sequence>